<dbReference type="PANTHER" id="PTHR46102:SF2">
    <property type="entry name" value="AXIN"/>
    <property type="match status" value="1"/>
</dbReference>
<dbReference type="GO" id="GO:0008013">
    <property type="term" value="F:beta-catenin binding"/>
    <property type="evidence" value="ECO:0007669"/>
    <property type="project" value="TreeGrafter"/>
</dbReference>
<sequence>MSVGFGRNINPKYLKRQYHKMRENARQNRELALSAATGGSFPSNAGGGGGGILHGGVPFVPRTHRLRHESVPNLKPPEFAALLIERLEKVKRDRESQEKVQQSFKKIQEGDNVSDECRRQHAFNSLPPSLLLDKLNQKIPLDDVDPCQSILDEHVSRVWQDSNNDTPARSPGSPRPKSPSGRRPGTQPRPLPLSSKGMVSGTHPSMYVSGSSYLPSVQPGHQGHLPPGHPAHLPPGHPALLPPGHPLHLPPGHPAHLPPGHLPHPYQASKNWHHTRRRDRGQDVNSTFSSDSGNVADYYESNERGALHPLPKSRSMPEYMENYAGTSSDGGSSGRRQSSGRRSSSRRPPADLTDSGVSVVSDSGPSLAPSASSTERRSGSSGGRRSVSGGSVGGSGTLANTGSNVSASGSLSGGSVGGGRSGSLDRGPAGWVTAAMEQGGHMGHGMHAPHIPHSHAVHGSHASHSEEKRRSRGGGSSRSGGHSSSHGWGHPESGSNRNQGHGDGSGPVCPGSNGSTLRKQRPSRHSQPTPPGGSASTAGGGLGGGGGGSGSVMSTTTESTTVIYNFHDDDVPFVTRIPTRPVTLRRFKQHLPKKGNYRFFFKKQCEEFGVIQEEVTDDQEILPLFDGKIFAQIRKAD</sequence>
<dbReference type="InterPro" id="IPR029071">
    <property type="entry name" value="Ubiquitin-like_domsf"/>
</dbReference>
<dbReference type="PANTHER" id="PTHR46102">
    <property type="entry name" value="AXIN"/>
    <property type="match status" value="1"/>
</dbReference>
<dbReference type="InterPro" id="IPR043581">
    <property type="entry name" value="Axin-like"/>
</dbReference>
<dbReference type="SUPFAM" id="SSF54236">
    <property type="entry name" value="Ubiquitin-like"/>
    <property type="match status" value="1"/>
</dbReference>
<dbReference type="GO" id="GO:0090090">
    <property type="term" value="P:negative regulation of canonical Wnt signaling pathway"/>
    <property type="evidence" value="ECO:0007669"/>
    <property type="project" value="InterPro"/>
</dbReference>
<accession>A0A423TXX9</accession>
<dbReference type="GO" id="GO:0005886">
    <property type="term" value="C:plasma membrane"/>
    <property type="evidence" value="ECO:0007669"/>
    <property type="project" value="TreeGrafter"/>
</dbReference>
<dbReference type="GO" id="GO:0048468">
    <property type="term" value="P:cell development"/>
    <property type="evidence" value="ECO:0007669"/>
    <property type="project" value="TreeGrafter"/>
</dbReference>
<comment type="caution">
    <text evidence="5">The sequence shown here is derived from an EMBL/GenBank/DDBJ whole genome shotgun (WGS) entry which is preliminary data.</text>
</comment>
<evidence type="ECO:0000313" key="6">
    <source>
        <dbReference type="Proteomes" id="UP000283509"/>
    </source>
</evidence>
<feature type="region of interest" description="Disordered" evidence="3">
    <location>
        <begin position="93"/>
        <end position="115"/>
    </location>
</feature>
<dbReference type="GO" id="GO:0005634">
    <property type="term" value="C:nucleus"/>
    <property type="evidence" value="ECO:0007669"/>
    <property type="project" value="TreeGrafter"/>
</dbReference>
<feature type="compositionally biased region" description="Gly residues" evidence="3">
    <location>
        <begin position="538"/>
        <end position="550"/>
    </location>
</feature>
<proteinExistence type="predicted"/>
<feature type="domain" description="DIX" evidence="4">
    <location>
        <begin position="557"/>
        <end position="637"/>
    </location>
</feature>
<keyword evidence="1 2" id="KW-0879">Wnt signaling pathway</keyword>
<feature type="compositionally biased region" description="Polar residues" evidence="3">
    <location>
        <begin position="283"/>
        <end position="293"/>
    </location>
</feature>
<dbReference type="GO" id="GO:0030877">
    <property type="term" value="C:beta-catenin destruction complex"/>
    <property type="evidence" value="ECO:0007669"/>
    <property type="project" value="TreeGrafter"/>
</dbReference>
<dbReference type="InterPro" id="IPR001158">
    <property type="entry name" value="DIX"/>
</dbReference>
<evidence type="ECO:0000313" key="5">
    <source>
        <dbReference type="EMBL" id="ROT81318.1"/>
    </source>
</evidence>
<dbReference type="Pfam" id="PF08833">
    <property type="entry name" value="Axin_b-cat_bind"/>
    <property type="match status" value="1"/>
</dbReference>
<protein>
    <submittedName>
        <fullName evidence="5">Axin-1</fullName>
    </submittedName>
</protein>
<dbReference type="GO" id="GO:0019901">
    <property type="term" value="F:protein kinase binding"/>
    <property type="evidence" value="ECO:0007669"/>
    <property type="project" value="TreeGrafter"/>
</dbReference>
<dbReference type="AlphaFoldDB" id="A0A423TXX9"/>
<feature type="compositionally biased region" description="Low complexity" evidence="3">
    <location>
        <begin position="479"/>
        <end position="495"/>
    </location>
</feature>
<dbReference type="STRING" id="6689.A0A423TXX9"/>
<name>A0A423TXX9_PENVA</name>
<dbReference type="GO" id="GO:0032436">
    <property type="term" value="P:positive regulation of proteasomal ubiquitin-dependent protein catabolic process"/>
    <property type="evidence" value="ECO:0007669"/>
    <property type="project" value="TreeGrafter"/>
</dbReference>
<dbReference type="GO" id="GO:0060090">
    <property type="term" value="F:molecular adaptor activity"/>
    <property type="evidence" value="ECO:0007669"/>
    <property type="project" value="TreeGrafter"/>
</dbReference>
<keyword evidence="6" id="KW-1185">Reference proteome</keyword>
<organism evidence="5 6">
    <name type="scientific">Penaeus vannamei</name>
    <name type="common">Whiteleg shrimp</name>
    <name type="synonym">Litopenaeus vannamei</name>
    <dbReference type="NCBI Taxonomy" id="6689"/>
    <lineage>
        <taxon>Eukaryota</taxon>
        <taxon>Metazoa</taxon>
        <taxon>Ecdysozoa</taxon>
        <taxon>Arthropoda</taxon>
        <taxon>Crustacea</taxon>
        <taxon>Multicrustacea</taxon>
        <taxon>Malacostraca</taxon>
        <taxon>Eumalacostraca</taxon>
        <taxon>Eucarida</taxon>
        <taxon>Decapoda</taxon>
        <taxon>Dendrobranchiata</taxon>
        <taxon>Penaeoidea</taxon>
        <taxon>Penaeidae</taxon>
        <taxon>Penaeus</taxon>
    </lineage>
</organism>
<dbReference type="SMART" id="SM00021">
    <property type="entry name" value="DAX"/>
    <property type="match status" value="1"/>
</dbReference>
<evidence type="ECO:0000256" key="3">
    <source>
        <dbReference type="SAM" id="MobiDB-lite"/>
    </source>
</evidence>
<reference evidence="5 6" key="1">
    <citation type="submission" date="2018-04" db="EMBL/GenBank/DDBJ databases">
        <authorList>
            <person name="Zhang X."/>
            <person name="Yuan J."/>
            <person name="Li F."/>
            <person name="Xiang J."/>
        </authorList>
    </citation>
    <scope>NUCLEOTIDE SEQUENCE [LARGE SCALE GENOMIC DNA]</scope>
    <source>
        <tissue evidence="5">Muscle</tissue>
    </source>
</reference>
<dbReference type="InterPro" id="IPR038207">
    <property type="entry name" value="DIX_dom_sf"/>
</dbReference>
<evidence type="ECO:0000259" key="4">
    <source>
        <dbReference type="PROSITE" id="PS50841"/>
    </source>
</evidence>
<feature type="compositionally biased region" description="Low complexity" evidence="3">
    <location>
        <begin position="327"/>
        <end position="342"/>
    </location>
</feature>
<feature type="region of interest" description="Disordered" evidence="3">
    <location>
        <begin position="157"/>
        <end position="554"/>
    </location>
</feature>
<evidence type="ECO:0000256" key="1">
    <source>
        <dbReference type="ARBA" id="ARBA00022687"/>
    </source>
</evidence>
<dbReference type="OrthoDB" id="10007451at2759"/>
<feature type="compositionally biased region" description="Low complexity" evidence="3">
    <location>
        <begin position="354"/>
        <end position="364"/>
    </location>
</feature>
<dbReference type="Proteomes" id="UP000283509">
    <property type="component" value="Unassembled WGS sequence"/>
</dbReference>
<gene>
    <name evidence="5" type="ORF">C7M84_025500</name>
</gene>
<dbReference type="GO" id="GO:0016055">
    <property type="term" value="P:Wnt signaling pathway"/>
    <property type="evidence" value="ECO:0007669"/>
    <property type="project" value="UniProtKB-KW"/>
</dbReference>
<dbReference type="Gene3D" id="2.40.240.130">
    <property type="match status" value="1"/>
</dbReference>
<feature type="compositionally biased region" description="Gly residues" evidence="3">
    <location>
        <begin position="411"/>
        <end position="421"/>
    </location>
</feature>
<dbReference type="GO" id="GO:0031625">
    <property type="term" value="F:ubiquitin protein ligase binding"/>
    <property type="evidence" value="ECO:0007669"/>
    <property type="project" value="TreeGrafter"/>
</dbReference>
<dbReference type="PROSITE" id="PS50841">
    <property type="entry name" value="DIX"/>
    <property type="match status" value="1"/>
</dbReference>
<dbReference type="Pfam" id="PF00778">
    <property type="entry name" value="DIX"/>
    <property type="match status" value="1"/>
</dbReference>
<feature type="compositionally biased region" description="Pro residues" evidence="3">
    <location>
        <begin position="227"/>
        <end position="262"/>
    </location>
</feature>
<dbReference type="InterPro" id="IPR014936">
    <property type="entry name" value="Axin_b-cat-bd"/>
</dbReference>
<evidence type="ECO:0000256" key="2">
    <source>
        <dbReference type="PROSITE-ProRule" id="PRU00069"/>
    </source>
</evidence>
<reference evidence="5 6" key="2">
    <citation type="submission" date="2019-01" db="EMBL/GenBank/DDBJ databases">
        <title>The decoding of complex shrimp genome reveals the adaptation for benthos swimmer, frequently molting mechanism and breeding impact on genome.</title>
        <authorList>
            <person name="Sun Y."/>
            <person name="Gao Y."/>
            <person name="Yu Y."/>
        </authorList>
    </citation>
    <scope>NUCLEOTIDE SEQUENCE [LARGE SCALE GENOMIC DNA]</scope>
    <source>
        <tissue evidence="5">Muscle</tissue>
    </source>
</reference>
<dbReference type="EMBL" id="QCYY01000990">
    <property type="protein sequence ID" value="ROT81318.1"/>
    <property type="molecule type" value="Genomic_DNA"/>
</dbReference>